<dbReference type="PANTHER" id="PTHR10283">
    <property type="entry name" value="SOLUTE CARRIER FAMILY 13 MEMBER"/>
    <property type="match status" value="1"/>
</dbReference>
<dbReference type="EMBL" id="CAJNON010000207">
    <property type="protein sequence ID" value="CAF1102847.1"/>
    <property type="molecule type" value="Genomic_DNA"/>
</dbReference>
<evidence type="ECO:0000313" key="10">
    <source>
        <dbReference type="Proteomes" id="UP000663891"/>
    </source>
</evidence>
<dbReference type="Proteomes" id="UP000663891">
    <property type="component" value="Unassembled WGS sequence"/>
</dbReference>
<keyword evidence="3 6" id="KW-0812">Transmembrane</keyword>
<proteinExistence type="predicted"/>
<sequence>MFHRINWLKQRWRLLLILLTPLVLLPIPIIGKSSQARCGYIVLILTVYWVFEAIPLPVTSLLPLALFPMAGILPAETVAPHYFKDIITLFFGSMSLAYAVESVNLHRRIALFVLSLVGTSSKWSMAGIMGVTAFLSMWMNNTAATSIMIPVAMAVTNELESYSKVAITTANDVLDLTKENVSNSDQSMTIKSHENKYKNIKKAFLLSVAYSASVGGISSLVGSAPNIFLKGFIDKLFTLRIDAESRAAQANLKTMLIKQYKDLGRPQWSEVSVGIIFISMIILWVTKDFSVVPGWKTIFRHKYISDGTVAILCGILPMILPNANPFQKNWTYEPIVQWNRLAKNMPWGAMLLLGAGLVVATAFQVSKLSASVAHALRFLSGIPRAAVIFLVIIITGFFTEVTSNISTASIFFPILDSVARTSNLHPAYLLLPCTLAVSMAFMLPIATPPNAIIFASGEIRVIDMVEYLFTNNE</sequence>
<evidence type="ECO:0000313" key="8">
    <source>
        <dbReference type="EMBL" id="CAF1102847.1"/>
    </source>
</evidence>
<feature type="transmembrane region" description="Helical" evidence="6">
    <location>
        <begin position="271"/>
        <end position="291"/>
    </location>
</feature>
<comment type="caution">
    <text evidence="8">The sequence shown here is derived from an EMBL/GenBank/DDBJ whole genome shotgun (WGS) entry which is preliminary data.</text>
</comment>
<evidence type="ECO:0000256" key="2">
    <source>
        <dbReference type="ARBA" id="ARBA00022448"/>
    </source>
</evidence>
<gene>
    <name evidence="9" type="ORF">OKA104_LOCUS34111</name>
    <name evidence="8" type="ORF">VCS650_LOCUS20199</name>
</gene>
<dbReference type="EMBL" id="CAJOAY010004528">
    <property type="protein sequence ID" value="CAF4073309.1"/>
    <property type="molecule type" value="Genomic_DNA"/>
</dbReference>
<keyword evidence="2" id="KW-0813">Transport</keyword>
<evidence type="ECO:0000256" key="5">
    <source>
        <dbReference type="ARBA" id="ARBA00023136"/>
    </source>
</evidence>
<dbReference type="GO" id="GO:0015141">
    <property type="term" value="F:succinate transmembrane transporter activity"/>
    <property type="evidence" value="ECO:0007669"/>
    <property type="project" value="TreeGrafter"/>
</dbReference>
<dbReference type="GO" id="GO:0015137">
    <property type="term" value="F:citrate transmembrane transporter activity"/>
    <property type="evidence" value="ECO:0007669"/>
    <property type="project" value="TreeGrafter"/>
</dbReference>
<comment type="subcellular location">
    <subcellularLocation>
        <location evidence="1">Membrane</location>
        <topology evidence="1">Multi-pass membrane protein</topology>
    </subcellularLocation>
</comment>
<name>A0A814P4Q2_9BILA</name>
<feature type="transmembrane region" description="Helical" evidence="6">
    <location>
        <begin position="386"/>
        <end position="415"/>
    </location>
</feature>
<evidence type="ECO:0000313" key="9">
    <source>
        <dbReference type="EMBL" id="CAF4073309.1"/>
    </source>
</evidence>
<dbReference type="AlphaFoldDB" id="A0A814P4Q2"/>
<dbReference type="Pfam" id="PF03600">
    <property type="entry name" value="CitMHS"/>
    <property type="match status" value="1"/>
</dbReference>
<feature type="domain" description="Citrate transporter-like" evidence="7">
    <location>
        <begin position="47"/>
        <end position="423"/>
    </location>
</feature>
<feature type="transmembrane region" description="Helical" evidence="6">
    <location>
        <begin position="427"/>
        <end position="446"/>
    </location>
</feature>
<accession>A0A814P4Q2</accession>
<feature type="transmembrane region" description="Helical" evidence="6">
    <location>
        <begin position="203"/>
        <end position="222"/>
    </location>
</feature>
<dbReference type="PANTHER" id="PTHR10283:SF82">
    <property type="entry name" value="SOLUTE CARRIER FAMILY 13 MEMBER 2"/>
    <property type="match status" value="1"/>
</dbReference>
<evidence type="ECO:0000259" key="7">
    <source>
        <dbReference type="Pfam" id="PF03600"/>
    </source>
</evidence>
<feature type="transmembrane region" description="Helical" evidence="6">
    <location>
        <begin position="347"/>
        <end position="365"/>
    </location>
</feature>
<dbReference type="OrthoDB" id="6493944at2759"/>
<feature type="transmembrane region" description="Helical" evidence="6">
    <location>
        <begin position="41"/>
        <end position="70"/>
    </location>
</feature>
<keyword evidence="4 6" id="KW-1133">Transmembrane helix</keyword>
<protein>
    <recommendedName>
        <fullName evidence="7">Citrate transporter-like domain-containing protein</fullName>
    </recommendedName>
</protein>
<organism evidence="8 10">
    <name type="scientific">Adineta steineri</name>
    <dbReference type="NCBI Taxonomy" id="433720"/>
    <lineage>
        <taxon>Eukaryota</taxon>
        <taxon>Metazoa</taxon>
        <taxon>Spiralia</taxon>
        <taxon>Gnathifera</taxon>
        <taxon>Rotifera</taxon>
        <taxon>Eurotatoria</taxon>
        <taxon>Bdelloidea</taxon>
        <taxon>Adinetida</taxon>
        <taxon>Adinetidae</taxon>
        <taxon>Adineta</taxon>
    </lineage>
</organism>
<evidence type="ECO:0000256" key="3">
    <source>
        <dbReference type="ARBA" id="ARBA00022692"/>
    </source>
</evidence>
<dbReference type="GO" id="GO:0005886">
    <property type="term" value="C:plasma membrane"/>
    <property type="evidence" value="ECO:0007669"/>
    <property type="project" value="TreeGrafter"/>
</dbReference>
<evidence type="ECO:0000256" key="4">
    <source>
        <dbReference type="ARBA" id="ARBA00022989"/>
    </source>
</evidence>
<reference evidence="8" key="1">
    <citation type="submission" date="2021-02" db="EMBL/GenBank/DDBJ databases">
        <authorList>
            <person name="Nowell W R."/>
        </authorList>
    </citation>
    <scope>NUCLEOTIDE SEQUENCE</scope>
</reference>
<evidence type="ECO:0000256" key="6">
    <source>
        <dbReference type="SAM" id="Phobius"/>
    </source>
</evidence>
<dbReference type="Proteomes" id="UP000663881">
    <property type="component" value="Unassembled WGS sequence"/>
</dbReference>
<evidence type="ECO:0000256" key="1">
    <source>
        <dbReference type="ARBA" id="ARBA00004141"/>
    </source>
</evidence>
<dbReference type="InterPro" id="IPR004680">
    <property type="entry name" value="Cit_transptr-like_dom"/>
</dbReference>
<keyword evidence="5 6" id="KW-0472">Membrane</keyword>